<keyword evidence="1" id="KW-1133">Transmembrane helix</keyword>
<keyword evidence="1" id="KW-0472">Membrane</keyword>
<gene>
    <name evidence="2" type="ORF">KHX94_11155</name>
</gene>
<proteinExistence type="predicted"/>
<sequence>MKRWGLPLSLRAISMKAERQGFTLIELVIGMLVLSIAMVLLTSVLFPQSDRAAATLQRVRASELAGSVLNEIWGKTYDKNTGFGGVPACGSRADNPCSISHTVKNRDNYNIVDDYDGLNENSEMLNSGQTYHDTYPGYGLVVNISSDDPKISKLITITVTTPAGEAIQFNALRSNY</sequence>
<dbReference type="Pfam" id="PF07963">
    <property type="entry name" value="N_methyl"/>
    <property type="match status" value="1"/>
</dbReference>
<reference evidence="2 3" key="1">
    <citation type="journal article" date="2012" name="Int. J. Syst. Evol. Microbiol.">
        <title>Shewanella dokdonensis sp. nov., isolated from seawater.</title>
        <authorList>
            <person name="Sung H.R."/>
            <person name="Yoon J.H."/>
            <person name="Ghim S.Y."/>
        </authorList>
    </citation>
    <scope>NUCLEOTIDE SEQUENCE [LARGE SCALE GENOMIC DNA]</scope>
    <source>
        <strain evidence="2 3">DSM 23626</strain>
    </source>
</reference>
<protein>
    <submittedName>
        <fullName evidence="2">Type II secretion system protein</fullName>
    </submittedName>
</protein>
<feature type="transmembrane region" description="Helical" evidence="1">
    <location>
        <begin position="21"/>
        <end position="46"/>
    </location>
</feature>
<accession>A0ABX8DB08</accession>
<keyword evidence="1" id="KW-0812">Transmembrane</keyword>
<evidence type="ECO:0000313" key="2">
    <source>
        <dbReference type="EMBL" id="QVK22035.1"/>
    </source>
</evidence>
<evidence type="ECO:0000313" key="3">
    <source>
        <dbReference type="Proteomes" id="UP000676428"/>
    </source>
</evidence>
<dbReference type="EMBL" id="CP074572">
    <property type="protein sequence ID" value="QVK22035.1"/>
    <property type="molecule type" value="Genomic_DNA"/>
</dbReference>
<evidence type="ECO:0000256" key="1">
    <source>
        <dbReference type="SAM" id="Phobius"/>
    </source>
</evidence>
<organism evidence="2 3">
    <name type="scientific">Shewanella dokdonensis</name>
    <dbReference type="NCBI Taxonomy" id="712036"/>
    <lineage>
        <taxon>Bacteria</taxon>
        <taxon>Pseudomonadati</taxon>
        <taxon>Pseudomonadota</taxon>
        <taxon>Gammaproteobacteria</taxon>
        <taxon>Alteromonadales</taxon>
        <taxon>Shewanellaceae</taxon>
        <taxon>Shewanella</taxon>
    </lineage>
</organism>
<dbReference type="InterPro" id="IPR012902">
    <property type="entry name" value="N_methyl_site"/>
</dbReference>
<dbReference type="PROSITE" id="PS00409">
    <property type="entry name" value="PROKAR_NTER_METHYL"/>
    <property type="match status" value="1"/>
</dbReference>
<keyword evidence="3" id="KW-1185">Reference proteome</keyword>
<dbReference type="Proteomes" id="UP000676428">
    <property type="component" value="Chromosome"/>
</dbReference>
<dbReference type="NCBIfam" id="TIGR02532">
    <property type="entry name" value="IV_pilin_GFxxxE"/>
    <property type="match status" value="1"/>
</dbReference>
<name>A0ABX8DB08_9GAMM</name>